<keyword evidence="13" id="KW-1185">Reference proteome</keyword>
<dbReference type="EMBL" id="ML179866">
    <property type="protein sequence ID" value="THU80822.1"/>
    <property type="molecule type" value="Genomic_DNA"/>
</dbReference>
<dbReference type="FunFam" id="3.40.50.2000:FF:000052">
    <property type="entry name" value="Alpha-1,3-glucan synthase Ags2"/>
    <property type="match status" value="1"/>
</dbReference>
<dbReference type="InterPro" id="IPR058659">
    <property type="entry name" value="Mok11-13/Ags1-like_CBM"/>
</dbReference>
<dbReference type="Proteomes" id="UP000297245">
    <property type="component" value="Unassembled WGS sequence"/>
</dbReference>
<feature type="chain" id="PRO_5020922474" description="alpha-1,3-glucan synthase" evidence="10">
    <location>
        <begin position="20"/>
        <end position="2348"/>
    </location>
</feature>
<keyword evidence="9" id="KW-0472">Membrane</keyword>
<evidence type="ECO:0000256" key="4">
    <source>
        <dbReference type="ARBA" id="ARBA00022679"/>
    </source>
</evidence>
<dbReference type="GO" id="GO:0047657">
    <property type="term" value="F:alpha-1,3-glucan synthase activity"/>
    <property type="evidence" value="ECO:0007669"/>
    <property type="project" value="UniProtKB-EC"/>
</dbReference>
<dbReference type="Pfam" id="PF00128">
    <property type="entry name" value="Alpha-amylase"/>
    <property type="match status" value="1"/>
</dbReference>
<dbReference type="Pfam" id="PF00534">
    <property type="entry name" value="Glycos_transf_1"/>
    <property type="match status" value="1"/>
</dbReference>
<feature type="transmembrane region" description="Helical" evidence="9">
    <location>
        <begin position="2081"/>
        <end position="2104"/>
    </location>
</feature>
<organism evidence="12 13">
    <name type="scientific">Dendrothele bispora (strain CBS 962.96)</name>
    <dbReference type="NCBI Taxonomy" id="1314807"/>
    <lineage>
        <taxon>Eukaryota</taxon>
        <taxon>Fungi</taxon>
        <taxon>Dikarya</taxon>
        <taxon>Basidiomycota</taxon>
        <taxon>Agaricomycotina</taxon>
        <taxon>Agaricomycetes</taxon>
        <taxon>Agaricomycetidae</taxon>
        <taxon>Agaricales</taxon>
        <taxon>Agaricales incertae sedis</taxon>
        <taxon>Dendrothele</taxon>
    </lineage>
</organism>
<keyword evidence="7" id="KW-0175">Coiled coil</keyword>
<dbReference type="InterPro" id="IPR017853">
    <property type="entry name" value="GH"/>
</dbReference>
<dbReference type="CDD" id="cd03791">
    <property type="entry name" value="GT5_Glycogen_synthase_DULL1-like"/>
    <property type="match status" value="1"/>
</dbReference>
<dbReference type="Pfam" id="PF26114">
    <property type="entry name" value="Ig_2_Mok13"/>
    <property type="match status" value="1"/>
</dbReference>
<feature type="transmembrane region" description="Helical" evidence="9">
    <location>
        <begin position="2046"/>
        <end position="2069"/>
    </location>
</feature>
<evidence type="ECO:0000256" key="1">
    <source>
        <dbReference type="ARBA" id="ARBA00006122"/>
    </source>
</evidence>
<dbReference type="InterPro" id="IPR013534">
    <property type="entry name" value="Starch_synth_cat_dom"/>
</dbReference>
<feature type="compositionally biased region" description="Basic and acidic residues" evidence="8">
    <location>
        <begin position="1737"/>
        <end position="1757"/>
    </location>
</feature>
<evidence type="ECO:0000256" key="10">
    <source>
        <dbReference type="SAM" id="SignalP"/>
    </source>
</evidence>
<feature type="transmembrane region" description="Helical" evidence="9">
    <location>
        <begin position="1954"/>
        <end position="1974"/>
    </location>
</feature>
<dbReference type="Gene3D" id="3.20.20.80">
    <property type="entry name" value="Glycosidases"/>
    <property type="match status" value="2"/>
</dbReference>
<dbReference type="Gene3D" id="3.40.50.2000">
    <property type="entry name" value="Glycogen Phosphorylase B"/>
    <property type="match status" value="2"/>
</dbReference>
<dbReference type="Pfam" id="PF26127">
    <property type="entry name" value="12TM_Mok13"/>
    <property type="match status" value="1"/>
</dbReference>
<evidence type="ECO:0000313" key="13">
    <source>
        <dbReference type="Proteomes" id="UP000297245"/>
    </source>
</evidence>
<dbReference type="PANTHER" id="PTHR47182:SF2">
    <property type="entry name" value="CELL WALL ALPHA-1,3-GLUCAN SYNTHASE AGS1"/>
    <property type="match status" value="1"/>
</dbReference>
<gene>
    <name evidence="12" type="ORF">K435DRAFT_844971</name>
</gene>
<feature type="transmembrane region" description="Helical" evidence="9">
    <location>
        <begin position="2194"/>
        <end position="2214"/>
    </location>
</feature>
<evidence type="ECO:0000256" key="5">
    <source>
        <dbReference type="ARBA" id="ARBA00023316"/>
    </source>
</evidence>
<dbReference type="FunFam" id="3.20.20.80:FF:000114">
    <property type="entry name" value="Cell wall alpha-1,3-glucan synthase ags1"/>
    <property type="match status" value="1"/>
</dbReference>
<comment type="similarity">
    <text evidence="1">Belongs to the glycosyltransferase group 1 family.</text>
</comment>
<feature type="coiled-coil region" evidence="7">
    <location>
        <begin position="1811"/>
        <end position="1838"/>
    </location>
</feature>
<accession>A0A4S8KXT4</accession>
<dbReference type="InterPro" id="IPR058658">
    <property type="entry name" value="Mok11-13/Ags1-like_Ig_2"/>
</dbReference>
<evidence type="ECO:0000256" key="9">
    <source>
        <dbReference type="SAM" id="Phobius"/>
    </source>
</evidence>
<keyword evidence="3" id="KW-0328">Glycosyltransferase</keyword>
<evidence type="ECO:0000256" key="2">
    <source>
        <dbReference type="ARBA" id="ARBA00012688"/>
    </source>
</evidence>
<dbReference type="InterPro" id="IPR058654">
    <property type="entry name" value="Mok11-14/Ags1-like_TM"/>
</dbReference>
<dbReference type="OrthoDB" id="512920at2759"/>
<comment type="catalytic activity">
    <reaction evidence="6">
        <text>[(1-&gt;3)-alpha-D-glucosyl](n) + UDP-alpha-D-glucose = [(1-&gt;3)-alpha-D-glucosyl](n+1) + UDP + H(+)</text>
        <dbReference type="Rhea" id="RHEA:19749"/>
        <dbReference type="Rhea" id="RHEA-COMP:11150"/>
        <dbReference type="Rhea" id="RHEA-COMP:11151"/>
        <dbReference type="ChEBI" id="CHEBI:15378"/>
        <dbReference type="ChEBI" id="CHEBI:28100"/>
        <dbReference type="ChEBI" id="CHEBI:58223"/>
        <dbReference type="ChEBI" id="CHEBI:58885"/>
        <dbReference type="EC" id="2.4.1.183"/>
    </reaction>
</comment>
<feature type="transmembrane region" description="Helical" evidence="9">
    <location>
        <begin position="1986"/>
        <end position="2006"/>
    </location>
</feature>
<dbReference type="FunFam" id="3.20.20.80:FF:000162">
    <property type="entry name" value="Cell wall alpha-1,3-glucan synthase mok12"/>
    <property type="match status" value="1"/>
</dbReference>
<dbReference type="PANTHER" id="PTHR47182">
    <property type="entry name" value="CELL WALL ALPHA-1,3-GLUCAN SYNTHASE AGS1-RELATED"/>
    <property type="match status" value="1"/>
</dbReference>
<dbReference type="SUPFAM" id="SSF53756">
    <property type="entry name" value="UDP-Glycosyltransferase/glycogen phosphorylase"/>
    <property type="match status" value="1"/>
</dbReference>
<evidence type="ECO:0000256" key="6">
    <source>
        <dbReference type="ARBA" id="ARBA00048960"/>
    </source>
</evidence>
<feature type="transmembrane region" description="Helical" evidence="9">
    <location>
        <begin position="2164"/>
        <end position="2185"/>
    </location>
</feature>
<dbReference type="CDD" id="cd11323">
    <property type="entry name" value="AmyAc_AGS"/>
    <property type="match status" value="1"/>
</dbReference>
<feature type="transmembrane region" description="Helical" evidence="9">
    <location>
        <begin position="2012"/>
        <end position="2034"/>
    </location>
</feature>
<dbReference type="Pfam" id="PF26108">
    <property type="entry name" value="GH_Mok13"/>
    <property type="match status" value="1"/>
</dbReference>
<keyword evidence="4" id="KW-0808">Transferase</keyword>
<name>A0A4S8KXT4_DENBC</name>
<dbReference type="Pfam" id="PF26122">
    <property type="entry name" value="CBM_Mok13"/>
    <property type="match status" value="1"/>
</dbReference>
<dbReference type="InterPro" id="IPR058655">
    <property type="entry name" value="Mok11-14/Ags1-like"/>
</dbReference>
<reference evidence="12 13" key="1">
    <citation type="journal article" date="2019" name="Nat. Ecol. Evol.">
        <title>Megaphylogeny resolves global patterns of mushroom evolution.</title>
        <authorList>
            <person name="Varga T."/>
            <person name="Krizsan K."/>
            <person name="Foldi C."/>
            <person name="Dima B."/>
            <person name="Sanchez-Garcia M."/>
            <person name="Sanchez-Ramirez S."/>
            <person name="Szollosi G.J."/>
            <person name="Szarkandi J.G."/>
            <person name="Papp V."/>
            <person name="Albert L."/>
            <person name="Andreopoulos W."/>
            <person name="Angelini C."/>
            <person name="Antonin V."/>
            <person name="Barry K.W."/>
            <person name="Bougher N.L."/>
            <person name="Buchanan P."/>
            <person name="Buyck B."/>
            <person name="Bense V."/>
            <person name="Catcheside P."/>
            <person name="Chovatia M."/>
            <person name="Cooper J."/>
            <person name="Damon W."/>
            <person name="Desjardin D."/>
            <person name="Finy P."/>
            <person name="Geml J."/>
            <person name="Haridas S."/>
            <person name="Hughes K."/>
            <person name="Justo A."/>
            <person name="Karasinski D."/>
            <person name="Kautmanova I."/>
            <person name="Kiss B."/>
            <person name="Kocsube S."/>
            <person name="Kotiranta H."/>
            <person name="LaButti K.M."/>
            <person name="Lechner B.E."/>
            <person name="Liimatainen K."/>
            <person name="Lipzen A."/>
            <person name="Lukacs Z."/>
            <person name="Mihaltcheva S."/>
            <person name="Morgado L.N."/>
            <person name="Niskanen T."/>
            <person name="Noordeloos M.E."/>
            <person name="Ohm R.A."/>
            <person name="Ortiz-Santana B."/>
            <person name="Ovrebo C."/>
            <person name="Racz N."/>
            <person name="Riley R."/>
            <person name="Savchenko A."/>
            <person name="Shiryaev A."/>
            <person name="Soop K."/>
            <person name="Spirin V."/>
            <person name="Szebenyi C."/>
            <person name="Tomsovsky M."/>
            <person name="Tulloss R.E."/>
            <person name="Uehling J."/>
            <person name="Grigoriev I.V."/>
            <person name="Vagvolgyi C."/>
            <person name="Papp T."/>
            <person name="Martin F.M."/>
            <person name="Miettinen O."/>
            <person name="Hibbett D.S."/>
            <person name="Nagy L.G."/>
        </authorList>
    </citation>
    <scope>NUCLEOTIDE SEQUENCE [LARGE SCALE GENOMIC DNA]</scope>
    <source>
        <strain evidence="12 13">CBS 962.96</strain>
    </source>
</reference>
<dbReference type="Pfam" id="PF26111">
    <property type="entry name" value="Ig_Mok13"/>
    <property type="match status" value="1"/>
</dbReference>
<sequence length="2348" mass="262566">MRWSSALAFLPFLSFFVSASPYRDDLVEYNLNTNKDATDPTQYSTTRSNTTYTPSPDNWRALPVYNLLLDKFADGDPANNDYFGTMFENDYRETQLRYGGDLKGLVSKLDYIQGMGAKVIFIAGTPFLNMLWQADSYSPLDFTVLDPHWGTLNDWVETIDAIHARGMYLMADFTVGTMADLVGFEGHLNTSTPFSLDEYGAAWKLPNYAPWNFTTYADFNIANERNASCKMPDFWLDSGDPITIETNGCLTSDFDQYGDMEAFGVHPDWQRQLSKFASVQDRLREWKPSVMDKLTTFSCMAITALDIDAIRIDKATQVTVDALANWASSTRECASKLGKKNFYIPGEVTGGNNFGSIYLGRGRTPTMLPPGFLPAANVTSDDDQYFMREKGLNALDGVAFHYSFYRSLSRFLGMDGNLAVAYDVDTNFVTAWNQMFVTNDFVNGQTGHLDPRHMYGTSNFDVFRWPSLSNGTQRSALATFMASLVMPGIPLYFYGEEQNIYTYDTGASNYLYGRQAMTSNQAWKRHGCYKLGSDQYFNMPLDKGALGCHDEWNALDHFDPTTDSRRLFSQFNYLRTVYGSLQDGFNLVQRGNWTEFIDRPGSNHTPTEMGLWSISRSAIPDVQTVGGRFQDQIWLLFTNENDTHTWTEPCTSRSWISSPFQSGTTVRNLFAPYETYQLEDSESSFNNDDKAPWFGCLGSVTMAGYGFKALVPVDQWVEPPSALTKFVPGHDHRLLVNPGDVNATTVDISLEFNIEMNCDSVTNSITFNMSSSGKASGSPSITNVQCGEKTSPDTGIVQGVSQTAWAWNATLTNFADGVLTIIVDNPQSSGGNSTGARDHLLLRKGASWNVMVFPENDYNATALTQSDGNYVFTHSAYGADKFRYTMNFGQTWSNWTDWEDTTTVDMSLFEDTNMFWDGAHITVQYWSAATLSSAGVVHSDASYSGQPRRVPQFLVRGPYNEWGFDKGLANLMTLNDDGKWELEIMATWPTYVQLNIWGFDDYYYGDTDGDGVLDRLPPNTVAQNFLNISAPPSPHLAWSLLVDDSTMTWSLEPRGQSAVGAVMYALLLTIPLITGTLSVLIFMWSFYGIKYNQFGVKAKPSTSYIPILGAFSNKSKSDLKDVTPMSEKIFGSHKHTGEIIGWPEDKNKRRKVLIATLEYEIIDWKLKVKIGGLGVMSSLMGKAMTDVDLIWVIPKVKDLEYPPGDPAEPIEVIIFGEPYLIEVETHVLDNITYVILDSPVFRAQTKADPYPARMDDLSSAIFYSTWNQAIAATVRRFPTIDIYHINDYHGALAPIYLLPKVLPVCLSLHNAEFQGLWPLRTKEEMKEVCSAFNISKEHCTKYVQFGNTFNLLHAAASFISVHQKSVGVAGVSDKYGKRSWARYPALWTLKHVDSLPNPDPSDIEALDENPVKTKDIQIDEAAEAARPEFKRQAQEWAGIKQDPDSDLFVFVGRWSKQKGVDLIADVMPSLLEKRPSIQLIAVGPVIDLYGRLAAEKLARLMELYPDRVFSKPEFTALPPYLFSGADFALIPSRDEPFGLVAVEFGRKGALGVGSRLGGLGLMPGWWYPVESSSTAHLLSQLTKTIKMALKSTEEERAVLRARSAVQRFPVVEWRQRTEDFHKRSINASRHIAGPDAWRESDCDGGGPVVMAEADDWNPIHQAYPSQPDWDSRSRSSMVDSPQLHSPQIQTPGSPGQWGHDQLTPSDTPPRLVHPSEGSGDDYFSRPSLAPSEASRGGYDDFLERANRTIARDQRHVPDPFLDPANAGPSRPFGSHSRVSSVESIASIVDEKSNSPLNKAIASFTDADGGVAADFVQKLQNLNNKNSEHELSIEKYLIKSEEAFFGKVRKDKLSSAASIRSSQRDSVWGTPAPSIYSRPDSPNTQMFQAGEYDGVMRNEPSPPVDGPPMTRLQIALQREVFGWPLYTIIIAMGQMLSATSFQITLLTGRSWQDNVQLYVLGGVFLAASAVWYPLFRLKPSIYCLSAPWVFFGLAFFLIGLPSVASVFHPAHRAIASVATWCYAIASAAAFLFFGLNFGEEAGAATEVWTLRACIVQGSQQVWVAALWYWGHQLSGQKDDYTPPWWICLIVWPLAIMSFVFSYLMLKGLPDYYRQTPPKVPHFLATLFRRKLVLWFLASEILRDYWLSGPYGRNWTFLWEVPVPKWQILLLVITFFVFVWAAILLVLTHFSKTHTWLLPVFAVGLGAPRWCQMLWGTSSLALYLPWAGRNGPYLGLSLWLWLGVLDAVQGVGLGMILLQTLSRLHVCATLAFSQIIGSICVMIARATAPNAVGPTTVFPDAATWDFDEGLSGSPMAEPMFWIALICQLIVVVGYFWFYRKEQLALGWNDI</sequence>
<evidence type="ECO:0000256" key="3">
    <source>
        <dbReference type="ARBA" id="ARBA00022676"/>
    </source>
</evidence>
<feature type="signal peptide" evidence="10">
    <location>
        <begin position="1"/>
        <end position="19"/>
    </location>
</feature>
<dbReference type="GO" id="GO:0009277">
    <property type="term" value="C:fungal-type cell wall"/>
    <property type="evidence" value="ECO:0007669"/>
    <property type="project" value="TreeGrafter"/>
</dbReference>
<dbReference type="InterPro" id="IPR001296">
    <property type="entry name" value="Glyco_trans_1"/>
</dbReference>
<keyword evidence="10" id="KW-0732">Signal</keyword>
<dbReference type="SMART" id="SM00642">
    <property type="entry name" value="Aamy"/>
    <property type="match status" value="1"/>
</dbReference>
<protein>
    <recommendedName>
        <fullName evidence="2">alpha-1,3-glucan synthase</fullName>
        <ecNumber evidence="2">2.4.1.183</ecNumber>
    </recommendedName>
</protein>
<feature type="region of interest" description="Disordered" evidence="8">
    <location>
        <begin position="1659"/>
        <end position="1777"/>
    </location>
</feature>
<evidence type="ECO:0000259" key="11">
    <source>
        <dbReference type="SMART" id="SM00642"/>
    </source>
</evidence>
<dbReference type="InterPro" id="IPR058656">
    <property type="entry name" value="Mok11-13/Ags1-like_GH"/>
</dbReference>
<feature type="domain" description="Glycosyl hydrolase family 13 catalytic" evidence="11">
    <location>
        <begin position="66"/>
        <end position="521"/>
    </location>
</feature>
<dbReference type="EC" id="2.4.1.183" evidence="2"/>
<keyword evidence="5" id="KW-0961">Cell wall biogenesis/degradation</keyword>
<dbReference type="InterPro" id="IPR006047">
    <property type="entry name" value="GH13_cat_dom"/>
</dbReference>
<dbReference type="SUPFAM" id="SSF51445">
    <property type="entry name" value="(Trans)glycosidases"/>
    <property type="match status" value="1"/>
</dbReference>
<feature type="compositionally biased region" description="Polar residues" evidence="8">
    <location>
        <begin position="1674"/>
        <end position="1693"/>
    </location>
</feature>
<dbReference type="GO" id="GO:0070600">
    <property type="term" value="P:fungal-type cell wall (1-&gt;3)-alpha-glucan biosynthetic process"/>
    <property type="evidence" value="ECO:0007669"/>
    <property type="project" value="TreeGrafter"/>
</dbReference>
<evidence type="ECO:0000256" key="8">
    <source>
        <dbReference type="SAM" id="MobiDB-lite"/>
    </source>
</evidence>
<evidence type="ECO:0000256" key="7">
    <source>
        <dbReference type="SAM" id="Coils"/>
    </source>
</evidence>
<proteinExistence type="inferred from homology"/>
<dbReference type="InterPro" id="IPR058657">
    <property type="entry name" value="Mok11-13/Ags1-like_Ig"/>
</dbReference>
<dbReference type="Pfam" id="PF08323">
    <property type="entry name" value="Glyco_transf_5"/>
    <property type="match status" value="1"/>
</dbReference>
<feature type="transmembrane region" description="Helical" evidence="9">
    <location>
        <begin position="2317"/>
        <end position="2335"/>
    </location>
</feature>
<feature type="transmembrane region" description="Helical" evidence="9">
    <location>
        <begin position="2262"/>
        <end position="2282"/>
    </location>
</feature>
<feature type="transmembrane region" description="Helical" evidence="9">
    <location>
        <begin position="2234"/>
        <end position="2255"/>
    </location>
</feature>
<feature type="transmembrane region" description="Helical" evidence="9">
    <location>
        <begin position="1919"/>
        <end position="1942"/>
    </location>
</feature>
<keyword evidence="9" id="KW-0812">Transmembrane</keyword>
<evidence type="ECO:0000313" key="12">
    <source>
        <dbReference type="EMBL" id="THU80822.1"/>
    </source>
</evidence>
<keyword evidence="9" id="KW-1133">Transmembrane helix</keyword>
<dbReference type="FunFam" id="3.40.50.2000:FF:000157">
    <property type="entry name" value="Alpha-1,3-glucan synthase, variant"/>
    <property type="match status" value="1"/>
</dbReference>